<proteinExistence type="predicted"/>
<evidence type="ECO:0000313" key="1">
    <source>
        <dbReference type="EMBL" id="CAB4142968.1"/>
    </source>
</evidence>
<sequence>MSDVLDQWQYFSTPVYSIMKPEFLEVAKTTSNAQLSAVRKSTKMNEVYPVVQADLFSEDKLLPLYEYTLNTAWNILSDQGYNMNGLSTHFTECWGQEHHKYSSMEYHHHNDCQLVAFYFLECPKDPPKMVIHDPRAMKAMIPLYEQDVSKITVATSMINFTPSEGQLVFANSWLPHSFTRNTSTKPFKFIHMNIATRPFQAPVEYPATAEIV</sequence>
<dbReference type="Gene3D" id="2.60.120.620">
    <property type="entry name" value="q2cbj1_9rhob like domain"/>
    <property type="match status" value="1"/>
</dbReference>
<dbReference type="InterPro" id="IPR012668">
    <property type="entry name" value="CHP02466"/>
</dbReference>
<organism evidence="1">
    <name type="scientific">uncultured Caudovirales phage</name>
    <dbReference type="NCBI Taxonomy" id="2100421"/>
    <lineage>
        <taxon>Viruses</taxon>
        <taxon>Duplodnaviria</taxon>
        <taxon>Heunggongvirae</taxon>
        <taxon>Uroviricota</taxon>
        <taxon>Caudoviricetes</taxon>
        <taxon>Peduoviridae</taxon>
        <taxon>Maltschvirus</taxon>
        <taxon>Maltschvirus maltsch</taxon>
    </lineage>
</organism>
<name>A0A6J5M8G2_9CAUD</name>
<gene>
    <name evidence="1" type="ORF">UFOVP447_58</name>
</gene>
<dbReference type="Pfam" id="PF13759">
    <property type="entry name" value="2OG-FeII_Oxy_5"/>
    <property type="match status" value="1"/>
</dbReference>
<accession>A0A6J5M8G2</accession>
<reference evidence="1" key="1">
    <citation type="submission" date="2020-04" db="EMBL/GenBank/DDBJ databases">
        <authorList>
            <person name="Chiriac C."/>
            <person name="Salcher M."/>
            <person name="Ghai R."/>
            <person name="Kavagutti S V."/>
        </authorList>
    </citation>
    <scope>NUCLEOTIDE SEQUENCE</scope>
</reference>
<protein>
    <submittedName>
        <fullName evidence="1">Uncharacterized protein</fullName>
    </submittedName>
</protein>
<dbReference type="EMBL" id="LR796423">
    <property type="protein sequence ID" value="CAB4142968.1"/>
    <property type="molecule type" value="Genomic_DNA"/>
</dbReference>